<keyword evidence="1" id="KW-0472">Membrane</keyword>
<keyword evidence="1" id="KW-1133">Transmembrane helix</keyword>
<dbReference type="RefSeq" id="WP_009578170.1">
    <property type="nucleotide sequence ID" value="NZ_AMZN01000008.1"/>
</dbReference>
<comment type="caution">
    <text evidence="2">The sequence shown here is derived from an EMBL/GenBank/DDBJ whole genome shotgun (WGS) entry which is preliminary data.</text>
</comment>
<evidence type="ECO:0000256" key="1">
    <source>
        <dbReference type="SAM" id="Phobius"/>
    </source>
</evidence>
<gene>
    <name evidence="2" type="ORF">C900_05200</name>
</gene>
<organism evidence="2 3">
    <name type="scientific">Fulvivirga imtechensis AK7</name>
    <dbReference type="NCBI Taxonomy" id="1237149"/>
    <lineage>
        <taxon>Bacteria</taxon>
        <taxon>Pseudomonadati</taxon>
        <taxon>Bacteroidota</taxon>
        <taxon>Cytophagia</taxon>
        <taxon>Cytophagales</taxon>
        <taxon>Fulvivirgaceae</taxon>
        <taxon>Fulvivirga</taxon>
    </lineage>
</organism>
<dbReference type="OrthoDB" id="582675at2"/>
<keyword evidence="3" id="KW-1185">Reference proteome</keyword>
<dbReference type="Proteomes" id="UP000011135">
    <property type="component" value="Unassembled WGS sequence"/>
</dbReference>
<feature type="transmembrane region" description="Helical" evidence="1">
    <location>
        <begin position="12"/>
        <end position="32"/>
    </location>
</feature>
<evidence type="ECO:0000313" key="3">
    <source>
        <dbReference type="Proteomes" id="UP000011135"/>
    </source>
</evidence>
<evidence type="ECO:0000313" key="2">
    <source>
        <dbReference type="EMBL" id="ELR73151.1"/>
    </source>
</evidence>
<dbReference type="AlphaFoldDB" id="L8JVS5"/>
<proteinExistence type="predicted"/>
<accession>L8JVS5</accession>
<reference evidence="2 3" key="1">
    <citation type="submission" date="2012-12" db="EMBL/GenBank/DDBJ databases">
        <title>Genome assembly of Fulvivirga imtechensis AK7.</title>
        <authorList>
            <person name="Nupur N."/>
            <person name="Khatri I."/>
            <person name="Kumar R."/>
            <person name="Subramanian S."/>
            <person name="Pinnaka A."/>
        </authorList>
    </citation>
    <scope>NUCLEOTIDE SEQUENCE [LARGE SCALE GENOMIC DNA]</scope>
    <source>
        <strain evidence="2 3">AK7</strain>
    </source>
</reference>
<evidence type="ECO:0008006" key="4">
    <source>
        <dbReference type="Google" id="ProtNLM"/>
    </source>
</evidence>
<keyword evidence="1" id="KW-0812">Transmembrane</keyword>
<protein>
    <recommendedName>
        <fullName evidence="4">Bacterial Pleckstrin homology domain-containing protein</fullName>
    </recommendedName>
</protein>
<sequence>MREKFKETTGIPRFIVVVFIVQFVLFLTYWFNNRENNSLIYISGGILLLGIFLAFTRLKIEINGNAIEYKFLPFSKNRILWKDVSKVEIVNISAVTDFLGWGIRWSPRFGWGYITNADHGIFITKNNGKKVTISIKDNTGLAHFLEENNLVGAS</sequence>
<feature type="transmembrane region" description="Helical" evidence="1">
    <location>
        <begin position="38"/>
        <end position="55"/>
    </location>
</feature>
<name>L8JVS5_9BACT</name>
<dbReference type="EMBL" id="AMZN01000008">
    <property type="protein sequence ID" value="ELR73151.1"/>
    <property type="molecule type" value="Genomic_DNA"/>
</dbReference>